<accession>A0A0Q9X009</accession>
<evidence type="ECO:0000313" key="4">
    <source>
        <dbReference type="Proteomes" id="UP000009192"/>
    </source>
</evidence>
<evidence type="ECO:0000256" key="1">
    <source>
        <dbReference type="SAM" id="MobiDB-lite"/>
    </source>
</evidence>
<proteinExistence type="predicted"/>
<name>A0A0Q9X009_DROMO</name>
<reference evidence="3 4" key="1">
    <citation type="journal article" date="2007" name="Nature">
        <title>Evolution of genes and genomes on the Drosophila phylogeny.</title>
        <authorList>
            <consortium name="Drosophila 12 Genomes Consortium"/>
            <person name="Clark A.G."/>
            <person name="Eisen M.B."/>
            <person name="Smith D.R."/>
            <person name="Bergman C.M."/>
            <person name="Oliver B."/>
            <person name="Markow T.A."/>
            <person name="Kaufman T.C."/>
            <person name="Kellis M."/>
            <person name="Gelbart W."/>
            <person name="Iyer V.N."/>
            <person name="Pollard D.A."/>
            <person name="Sackton T.B."/>
            <person name="Larracuente A.M."/>
            <person name="Singh N.D."/>
            <person name="Abad J.P."/>
            <person name="Abt D.N."/>
            <person name="Adryan B."/>
            <person name="Aguade M."/>
            <person name="Akashi H."/>
            <person name="Anderson W.W."/>
            <person name="Aquadro C.F."/>
            <person name="Ardell D.H."/>
            <person name="Arguello R."/>
            <person name="Artieri C.G."/>
            <person name="Barbash D.A."/>
            <person name="Barker D."/>
            <person name="Barsanti P."/>
            <person name="Batterham P."/>
            <person name="Batzoglou S."/>
            <person name="Begun D."/>
            <person name="Bhutkar A."/>
            <person name="Blanco E."/>
            <person name="Bosak S.A."/>
            <person name="Bradley R.K."/>
            <person name="Brand A.D."/>
            <person name="Brent M.R."/>
            <person name="Brooks A.N."/>
            <person name="Brown R.H."/>
            <person name="Butlin R.K."/>
            <person name="Caggese C."/>
            <person name="Calvi B.R."/>
            <person name="Bernardo de Carvalho A."/>
            <person name="Caspi A."/>
            <person name="Castrezana S."/>
            <person name="Celniker S.E."/>
            <person name="Chang J.L."/>
            <person name="Chapple C."/>
            <person name="Chatterji S."/>
            <person name="Chinwalla A."/>
            <person name="Civetta A."/>
            <person name="Clifton S.W."/>
            <person name="Comeron J.M."/>
            <person name="Costello J.C."/>
            <person name="Coyne J.A."/>
            <person name="Daub J."/>
            <person name="David R.G."/>
            <person name="Delcher A.L."/>
            <person name="Delehaunty K."/>
            <person name="Do C.B."/>
            <person name="Ebling H."/>
            <person name="Edwards K."/>
            <person name="Eickbush T."/>
            <person name="Evans J.D."/>
            <person name="Filipski A."/>
            <person name="Findeiss S."/>
            <person name="Freyhult E."/>
            <person name="Fulton L."/>
            <person name="Fulton R."/>
            <person name="Garcia A.C."/>
            <person name="Gardiner A."/>
            <person name="Garfield D.A."/>
            <person name="Garvin B.E."/>
            <person name="Gibson G."/>
            <person name="Gilbert D."/>
            <person name="Gnerre S."/>
            <person name="Godfrey J."/>
            <person name="Good R."/>
            <person name="Gotea V."/>
            <person name="Gravely B."/>
            <person name="Greenberg A.J."/>
            <person name="Griffiths-Jones S."/>
            <person name="Gross S."/>
            <person name="Guigo R."/>
            <person name="Gustafson E.A."/>
            <person name="Haerty W."/>
            <person name="Hahn M.W."/>
            <person name="Halligan D.L."/>
            <person name="Halpern A.L."/>
            <person name="Halter G.M."/>
            <person name="Han M.V."/>
            <person name="Heger A."/>
            <person name="Hillier L."/>
            <person name="Hinrichs A.S."/>
            <person name="Holmes I."/>
            <person name="Hoskins R.A."/>
            <person name="Hubisz M.J."/>
            <person name="Hultmark D."/>
            <person name="Huntley M.A."/>
            <person name="Jaffe D.B."/>
            <person name="Jagadeeshan S."/>
            <person name="Jeck W.R."/>
            <person name="Johnson J."/>
            <person name="Jones C.D."/>
            <person name="Jordan W.C."/>
            <person name="Karpen G.H."/>
            <person name="Kataoka E."/>
            <person name="Keightley P.D."/>
            <person name="Kheradpour P."/>
            <person name="Kirkness E.F."/>
            <person name="Koerich L.B."/>
            <person name="Kristiansen K."/>
            <person name="Kudrna D."/>
            <person name="Kulathinal R.J."/>
            <person name="Kumar S."/>
            <person name="Kwok R."/>
            <person name="Lander E."/>
            <person name="Langley C.H."/>
            <person name="Lapoint R."/>
            <person name="Lazzaro B.P."/>
            <person name="Lee S.J."/>
            <person name="Levesque L."/>
            <person name="Li R."/>
            <person name="Lin C.F."/>
            <person name="Lin M.F."/>
            <person name="Lindblad-Toh K."/>
            <person name="Llopart A."/>
            <person name="Long M."/>
            <person name="Low L."/>
            <person name="Lozovsky E."/>
            <person name="Lu J."/>
            <person name="Luo M."/>
            <person name="Machado C.A."/>
            <person name="Makalowski W."/>
            <person name="Marzo M."/>
            <person name="Matsuda M."/>
            <person name="Matzkin L."/>
            <person name="McAllister B."/>
            <person name="McBride C.S."/>
            <person name="McKernan B."/>
            <person name="McKernan K."/>
            <person name="Mendez-Lago M."/>
            <person name="Minx P."/>
            <person name="Mollenhauer M.U."/>
            <person name="Montooth K."/>
            <person name="Mount S.M."/>
            <person name="Mu X."/>
            <person name="Myers E."/>
            <person name="Negre B."/>
            <person name="Newfeld S."/>
            <person name="Nielsen R."/>
            <person name="Noor M.A."/>
            <person name="O'Grady P."/>
            <person name="Pachter L."/>
            <person name="Papaceit M."/>
            <person name="Parisi M.J."/>
            <person name="Parisi M."/>
            <person name="Parts L."/>
            <person name="Pedersen J.S."/>
            <person name="Pesole G."/>
            <person name="Phillippy A.M."/>
            <person name="Ponting C.P."/>
            <person name="Pop M."/>
            <person name="Porcelli D."/>
            <person name="Powell J.R."/>
            <person name="Prohaska S."/>
            <person name="Pruitt K."/>
            <person name="Puig M."/>
            <person name="Quesneville H."/>
            <person name="Ram K.R."/>
            <person name="Rand D."/>
            <person name="Rasmussen M.D."/>
            <person name="Reed L.K."/>
            <person name="Reenan R."/>
            <person name="Reily A."/>
            <person name="Remington K.A."/>
            <person name="Rieger T.T."/>
            <person name="Ritchie M.G."/>
            <person name="Robin C."/>
            <person name="Rogers Y.H."/>
            <person name="Rohde C."/>
            <person name="Rozas J."/>
            <person name="Rubenfield M.J."/>
            <person name="Ruiz A."/>
            <person name="Russo S."/>
            <person name="Salzberg S.L."/>
            <person name="Sanchez-Gracia A."/>
            <person name="Saranga D.J."/>
            <person name="Sato H."/>
            <person name="Schaeffer S.W."/>
            <person name="Schatz M.C."/>
            <person name="Schlenke T."/>
            <person name="Schwartz R."/>
            <person name="Segarra C."/>
            <person name="Singh R.S."/>
            <person name="Sirot L."/>
            <person name="Sirota M."/>
            <person name="Sisneros N.B."/>
            <person name="Smith C.D."/>
            <person name="Smith T.F."/>
            <person name="Spieth J."/>
            <person name="Stage D.E."/>
            <person name="Stark A."/>
            <person name="Stephan W."/>
            <person name="Strausberg R.L."/>
            <person name="Strempel S."/>
            <person name="Sturgill D."/>
            <person name="Sutton G."/>
            <person name="Sutton G.G."/>
            <person name="Tao W."/>
            <person name="Teichmann S."/>
            <person name="Tobari Y.N."/>
            <person name="Tomimura Y."/>
            <person name="Tsolas J.M."/>
            <person name="Valente V.L."/>
            <person name="Venter E."/>
            <person name="Venter J.C."/>
            <person name="Vicario S."/>
            <person name="Vieira F.G."/>
            <person name="Vilella A.J."/>
            <person name="Villasante A."/>
            <person name="Walenz B."/>
            <person name="Wang J."/>
            <person name="Wasserman M."/>
            <person name="Watts T."/>
            <person name="Wilson D."/>
            <person name="Wilson R.K."/>
            <person name="Wing R.A."/>
            <person name="Wolfner M.F."/>
            <person name="Wong A."/>
            <person name="Wong G.K."/>
            <person name="Wu C.I."/>
            <person name="Wu G."/>
            <person name="Yamamoto D."/>
            <person name="Yang H.P."/>
            <person name="Yang S.P."/>
            <person name="Yorke J.A."/>
            <person name="Yoshida K."/>
            <person name="Zdobnov E."/>
            <person name="Zhang P."/>
            <person name="Zhang Y."/>
            <person name="Zimin A.V."/>
            <person name="Baldwin J."/>
            <person name="Abdouelleil A."/>
            <person name="Abdulkadir J."/>
            <person name="Abebe A."/>
            <person name="Abera B."/>
            <person name="Abreu J."/>
            <person name="Acer S.C."/>
            <person name="Aftuck L."/>
            <person name="Alexander A."/>
            <person name="An P."/>
            <person name="Anderson E."/>
            <person name="Anderson S."/>
            <person name="Arachi H."/>
            <person name="Azer M."/>
            <person name="Bachantsang P."/>
            <person name="Barry A."/>
            <person name="Bayul T."/>
            <person name="Berlin A."/>
            <person name="Bessette D."/>
            <person name="Bloom T."/>
            <person name="Blye J."/>
            <person name="Boguslavskiy L."/>
            <person name="Bonnet C."/>
            <person name="Boukhgalter B."/>
            <person name="Bourzgui I."/>
            <person name="Brown A."/>
            <person name="Cahill P."/>
            <person name="Channer S."/>
            <person name="Cheshatsang Y."/>
            <person name="Chuda L."/>
            <person name="Citroen M."/>
            <person name="Collymore A."/>
            <person name="Cooke P."/>
            <person name="Costello M."/>
            <person name="D'Aco K."/>
            <person name="Daza R."/>
            <person name="De Haan G."/>
            <person name="DeGray S."/>
            <person name="DeMaso C."/>
            <person name="Dhargay N."/>
            <person name="Dooley K."/>
            <person name="Dooley E."/>
            <person name="Doricent M."/>
            <person name="Dorje P."/>
            <person name="Dorjee K."/>
            <person name="Dupes A."/>
            <person name="Elong R."/>
            <person name="Falk J."/>
            <person name="Farina A."/>
            <person name="Faro S."/>
            <person name="Ferguson D."/>
            <person name="Fisher S."/>
            <person name="Foley C.D."/>
            <person name="Franke A."/>
            <person name="Friedrich D."/>
            <person name="Gadbois L."/>
            <person name="Gearin G."/>
            <person name="Gearin C.R."/>
            <person name="Giannoukos G."/>
            <person name="Goode T."/>
            <person name="Graham J."/>
            <person name="Grandbois E."/>
            <person name="Grewal S."/>
            <person name="Gyaltsen K."/>
            <person name="Hafez N."/>
            <person name="Hagos B."/>
            <person name="Hall J."/>
            <person name="Henson C."/>
            <person name="Hollinger A."/>
            <person name="Honan T."/>
            <person name="Huard M.D."/>
            <person name="Hughes L."/>
            <person name="Hurhula B."/>
            <person name="Husby M.E."/>
            <person name="Kamat A."/>
            <person name="Kanga B."/>
            <person name="Kashin S."/>
            <person name="Khazanovich D."/>
            <person name="Kisner P."/>
            <person name="Lance K."/>
            <person name="Lara M."/>
            <person name="Lee W."/>
            <person name="Lennon N."/>
            <person name="Letendre F."/>
            <person name="LeVine R."/>
            <person name="Lipovsky A."/>
            <person name="Liu X."/>
            <person name="Liu J."/>
            <person name="Liu S."/>
            <person name="Lokyitsang T."/>
            <person name="Lokyitsang Y."/>
            <person name="Lubonja R."/>
            <person name="Lui A."/>
            <person name="MacDonald P."/>
            <person name="Magnisalis V."/>
            <person name="Maru K."/>
            <person name="Matthews C."/>
            <person name="McCusker W."/>
            <person name="McDonough S."/>
            <person name="Mehta T."/>
            <person name="Meldrim J."/>
            <person name="Meneus L."/>
            <person name="Mihai O."/>
            <person name="Mihalev A."/>
            <person name="Mihova T."/>
            <person name="Mittelman R."/>
            <person name="Mlenga V."/>
            <person name="Montmayeur A."/>
            <person name="Mulrain L."/>
            <person name="Navidi A."/>
            <person name="Naylor J."/>
            <person name="Negash T."/>
            <person name="Nguyen T."/>
            <person name="Nguyen N."/>
            <person name="Nicol R."/>
            <person name="Norbu C."/>
            <person name="Norbu N."/>
            <person name="Novod N."/>
            <person name="O'Neill B."/>
            <person name="Osman S."/>
            <person name="Markiewicz E."/>
            <person name="Oyono O.L."/>
            <person name="Patti C."/>
            <person name="Phunkhang P."/>
            <person name="Pierre F."/>
            <person name="Priest M."/>
            <person name="Raghuraman S."/>
            <person name="Rege F."/>
            <person name="Reyes R."/>
            <person name="Rise C."/>
            <person name="Rogov P."/>
            <person name="Ross K."/>
            <person name="Ryan E."/>
            <person name="Settipalli S."/>
            <person name="Shea T."/>
            <person name="Sherpa N."/>
            <person name="Shi L."/>
            <person name="Shih D."/>
            <person name="Sparrow T."/>
            <person name="Spaulding J."/>
            <person name="Stalker J."/>
            <person name="Stange-Thomann N."/>
            <person name="Stavropoulos S."/>
            <person name="Stone C."/>
            <person name="Strader C."/>
            <person name="Tesfaye S."/>
            <person name="Thomson T."/>
            <person name="Thoulutsang Y."/>
            <person name="Thoulutsang D."/>
            <person name="Topham K."/>
            <person name="Topping I."/>
            <person name="Tsamla T."/>
            <person name="Vassiliev H."/>
            <person name="Vo A."/>
            <person name="Wangchuk T."/>
            <person name="Wangdi T."/>
            <person name="Weiand M."/>
            <person name="Wilkinson J."/>
            <person name="Wilson A."/>
            <person name="Yadav S."/>
            <person name="Young G."/>
            <person name="Yu Q."/>
            <person name="Zembek L."/>
            <person name="Zhong D."/>
            <person name="Zimmer A."/>
            <person name="Zwirko Z."/>
            <person name="Jaffe D.B."/>
            <person name="Alvarez P."/>
            <person name="Brockman W."/>
            <person name="Butler J."/>
            <person name="Chin C."/>
            <person name="Gnerre S."/>
            <person name="Grabherr M."/>
            <person name="Kleber M."/>
            <person name="Mauceli E."/>
            <person name="MacCallum I."/>
        </authorList>
    </citation>
    <scope>NUCLEOTIDE SEQUENCE [LARGE SCALE GENOMIC DNA]</scope>
    <source>
        <strain evidence="4">Tucson 15081-1352.22</strain>
    </source>
</reference>
<dbReference type="EMBL" id="CH933810">
    <property type="protein sequence ID" value="KRF94069.1"/>
    <property type="molecule type" value="Genomic_DNA"/>
</dbReference>
<organism evidence="3 4">
    <name type="scientific">Drosophila mojavensis</name>
    <name type="common">Fruit fly</name>
    <dbReference type="NCBI Taxonomy" id="7230"/>
    <lineage>
        <taxon>Eukaryota</taxon>
        <taxon>Metazoa</taxon>
        <taxon>Ecdysozoa</taxon>
        <taxon>Arthropoda</taxon>
        <taxon>Hexapoda</taxon>
        <taxon>Insecta</taxon>
        <taxon>Pterygota</taxon>
        <taxon>Neoptera</taxon>
        <taxon>Endopterygota</taxon>
        <taxon>Diptera</taxon>
        <taxon>Brachycera</taxon>
        <taxon>Muscomorpha</taxon>
        <taxon>Ephydroidea</taxon>
        <taxon>Drosophilidae</taxon>
        <taxon>Drosophila</taxon>
    </lineage>
</organism>
<gene>
    <name evidence="3" type="primary">Dmoj\GI26025</name>
    <name evidence="3" type="ORF">Dmoj_GI26025</name>
</gene>
<evidence type="ECO:0008006" key="5">
    <source>
        <dbReference type="Google" id="ProtNLM"/>
    </source>
</evidence>
<feature type="chain" id="PRO_5006387299" description="Secreted protein" evidence="2">
    <location>
        <begin position="30"/>
        <end position="67"/>
    </location>
</feature>
<dbReference type="KEGG" id="dmo:Dmoj_GI26025"/>
<evidence type="ECO:0000313" key="3">
    <source>
        <dbReference type="EMBL" id="KRF94069.1"/>
    </source>
</evidence>
<evidence type="ECO:0000256" key="2">
    <source>
        <dbReference type="SAM" id="SignalP"/>
    </source>
</evidence>
<protein>
    <recommendedName>
        <fullName evidence="5">Secreted protein</fullName>
    </recommendedName>
</protein>
<dbReference type="InParanoid" id="A0A0Q9X009"/>
<feature type="compositionally biased region" description="Polar residues" evidence="1">
    <location>
        <begin position="34"/>
        <end position="49"/>
    </location>
</feature>
<dbReference type="Proteomes" id="UP000009192">
    <property type="component" value="Unassembled WGS sequence"/>
</dbReference>
<dbReference type="AlphaFoldDB" id="A0A0Q9X009"/>
<feature type="signal peptide" evidence="2">
    <location>
        <begin position="1"/>
        <end position="29"/>
    </location>
</feature>
<keyword evidence="2" id="KW-0732">Signal</keyword>
<sequence length="67" mass="7492">MRFFSLHLHRHLLWLLLLLLLLFLGESFARTRSVAGSSPGRGSSVSQLLSADHQRDGQPASNHLKIT</sequence>
<feature type="region of interest" description="Disordered" evidence="1">
    <location>
        <begin position="33"/>
        <end position="67"/>
    </location>
</feature>
<keyword evidence="4" id="KW-1185">Reference proteome</keyword>